<keyword evidence="6" id="KW-0067">ATP-binding</keyword>
<dbReference type="RefSeq" id="XP_067479839.1">
    <property type="nucleotide sequence ID" value="XM_067620847.1"/>
</dbReference>
<dbReference type="PROSITE" id="PS00108">
    <property type="entry name" value="PROTEIN_KINASE_ST"/>
    <property type="match status" value="1"/>
</dbReference>
<evidence type="ECO:0000256" key="6">
    <source>
        <dbReference type="ARBA" id="ARBA00022840"/>
    </source>
</evidence>
<dbReference type="GO" id="GO:0005524">
    <property type="term" value="F:ATP binding"/>
    <property type="evidence" value="ECO:0007669"/>
    <property type="project" value="UniProtKB-KW"/>
</dbReference>
<evidence type="ECO:0000256" key="4">
    <source>
        <dbReference type="ARBA" id="ARBA00022741"/>
    </source>
</evidence>
<comment type="catalytic activity">
    <reaction evidence="8">
        <text>L-seryl-[protein] + ATP = O-phospho-L-seryl-[protein] + ADP + H(+)</text>
        <dbReference type="Rhea" id="RHEA:17989"/>
        <dbReference type="Rhea" id="RHEA-COMP:9863"/>
        <dbReference type="Rhea" id="RHEA-COMP:11604"/>
        <dbReference type="ChEBI" id="CHEBI:15378"/>
        <dbReference type="ChEBI" id="CHEBI:29999"/>
        <dbReference type="ChEBI" id="CHEBI:30616"/>
        <dbReference type="ChEBI" id="CHEBI:83421"/>
        <dbReference type="ChEBI" id="CHEBI:456216"/>
        <dbReference type="EC" id="2.7.11.1"/>
    </reaction>
</comment>
<dbReference type="SMART" id="SM00220">
    <property type="entry name" value="S_TKc"/>
    <property type="match status" value="1"/>
</dbReference>
<organism evidence="11 12">
    <name type="scientific">Aspergillus brasiliensis (strain CBS 101740 / IMI 381727 / IBT 21946)</name>
    <dbReference type="NCBI Taxonomy" id="767769"/>
    <lineage>
        <taxon>Eukaryota</taxon>
        <taxon>Fungi</taxon>
        <taxon>Dikarya</taxon>
        <taxon>Ascomycota</taxon>
        <taxon>Pezizomycotina</taxon>
        <taxon>Eurotiomycetes</taxon>
        <taxon>Eurotiomycetidae</taxon>
        <taxon>Eurotiales</taxon>
        <taxon>Aspergillaceae</taxon>
        <taxon>Aspergillus</taxon>
        <taxon>Aspergillus subgen. Circumdati</taxon>
    </lineage>
</organism>
<dbReference type="OrthoDB" id="4062651at2759"/>
<protein>
    <recommendedName>
        <fullName evidence="1">non-specific serine/threonine protein kinase</fullName>
        <ecNumber evidence="1">2.7.11.1</ecNumber>
    </recommendedName>
</protein>
<evidence type="ECO:0000256" key="2">
    <source>
        <dbReference type="ARBA" id="ARBA00022527"/>
    </source>
</evidence>
<reference evidence="12" key="1">
    <citation type="journal article" date="2017" name="Genome Biol.">
        <title>Comparative genomics reveals high biological diversity and specific adaptations in the industrially and medically important fungal genus Aspergillus.</title>
        <authorList>
            <person name="de Vries R.P."/>
            <person name="Riley R."/>
            <person name="Wiebenga A."/>
            <person name="Aguilar-Osorio G."/>
            <person name="Amillis S."/>
            <person name="Uchima C.A."/>
            <person name="Anderluh G."/>
            <person name="Asadollahi M."/>
            <person name="Askin M."/>
            <person name="Barry K."/>
            <person name="Battaglia E."/>
            <person name="Bayram O."/>
            <person name="Benocci T."/>
            <person name="Braus-Stromeyer S.A."/>
            <person name="Caldana C."/>
            <person name="Canovas D."/>
            <person name="Cerqueira G.C."/>
            <person name="Chen F."/>
            <person name="Chen W."/>
            <person name="Choi C."/>
            <person name="Clum A."/>
            <person name="Dos Santos R.A."/>
            <person name="Damasio A.R."/>
            <person name="Diallinas G."/>
            <person name="Emri T."/>
            <person name="Fekete E."/>
            <person name="Flipphi M."/>
            <person name="Freyberg S."/>
            <person name="Gallo A."/>
            <person name="Gournas C."/>
            <person name="Habgood R."/>
            <person name="Hainaut M."/>
            <person name="Harispe M.L."/>
            <person name="Henrissat B."/>
            <person name="Hilden K.S."/>
            <person name="Hope R."/>
            <person name="Hossain A."/>
            <person name="Karabika E."/>
            <person name="Karaffa L."/>
            <person name="Karanyi Z."/>
            <person name="Krasevec N."/>
            <person name="Kuo A."/>
            <person name="Kusch H."/>
            <person name="LaButti K."/>
            <person name="Lagendijk E.L."/>
            <person name="Lapidus A."/>
            <person name="Levasseur A."/>
            <person name="Lindquist E."/>
            <person name="Lipzen A."/>
            <person name="Logrieco A.F."/>
            <person name="MacCabe A."/>
            <person name="Maekelae M.R."/>
            <person name="Malavazi I."/>
            <person name="Melin P."/>
            <person name="Meyer V."/>
            <person name="Mielnichuk N."/>
            <person name="Miskei M."/>
            <person name="Molnar A.P."/>
            <person name="Mule G."/>
            <person name="Ngan C.Y."/>
            <person name="Orejas M."/>
            <person name="Orosz E."/>
            <person name="Ouedraogo J.P."/>
            <person name="Overkamp K.M."/>
            <person name="Park H.-S."/>
            <person name="Perrone G."/>
            <person name="Piumi F."/>
            <person name="Punt P.J."/>
            <person name="Ram A.F."/>
            <person name="Ramon A."/>
            <person name="Rauscher S."/>
            <person name="Record E."/>
            <person name="Riano-Pachon D.M."/>
            <person name="Robert V."/>
            <person name="Roehrig J."/>
            <person name="Ruller R."/>
            <person name="Salamov A."/>
            <person name="Salih N.S."/>
            <person name="Samson R.A."/>
            <person name="Sandor E."/>
            <person name="Sanguinetti M."/>
            <person name="Schuetze T."/>
            <person name="Sepcic K."/>
            <person name="Shelest E."/>
            <person name="Sherlock G."/>
            <person name="Sophianopoulou V."/>
            <person name="Squina F.M."/>
            <person name="Sun H."/>
            <person name="Susca A."/>
            <person name="Todd R.B."/>
            <person name="Tsang A."/>
            <person name="Unkles S.E."/>
            <person name="van de Wiele N."/>
            <person name="van Rossen-Uffink D."/>
            <person name="Oliveira J.V."/>
            <person name="Vesth T.C."/>
            <person name="Visser J."/>
            <person name="Yu J.-H."/>
            <person name="Zhou M."/>
            <person name="Andersen M.R."/>
            <person name="Archer D.B."/>
            <person name="Baker S.E."/>
            <person name="Benoit I."/>
            <person name="Brakhage A.A."/>
            <person name="Braus G.H."/>
            <person name="Fischer R."/>
            <person name="Frisvad J.C."/>
            <person name="Goldman G.H."/>
            <person name="Houbraken J."/>
            <person name="Oakley B."/>
            <person name="Pocsi I."/>
            <person name="Scazzocchio C."/>
            <person name="Seiboth B."/>
            <person name="vanKuyk P.A."/>
            <person name="Wortman J."/>
            <person name="Dyer P.S."/>
            <person name="Grigoriev I.V."/>
        </authorList>
    </citation>
    <scope>NUCLEOTIDE SEQUENCE [LARGE SCALE GENOMIC DNA]</scope>
    <source>
        <strain evidence="12">CBS 101740 / IMI 381727 / IBT 21946</strain>
    </source>
</reference>
<evidence type="ECO:0000256" key="5">
    <source>
        <dbReference type="ARBA" id="ARBA00022777"/>
    </source>
</evidence>
<dbReference type="PROSITE" id="PS50011">
    <property type="entry name" value="PROTEIN_KINASE_DOM"/>
    <property type="match status" value="1"/>
</dbReference>
<dbReference type="PANTHER" id="PTHR43895:SF32">
    <property type="entry name" value="SERINE_THREONINE-PROTEIN KINASE CHK1"/>
    <property type="match status" value="1"/>
</dbReference>
<dbReference type="VEuPathDB" id="FungiDB:ASPBRDRAFT_195281"/>
<feature type="compositionally biased region" description="Polar residues" evidence="9">
    <location>
        <begin position="409"/>
        <end position="445"/>
    </location>
</feature>
<evidence type="ECO:0000256" key="8">
    <source>
        <dbReference type="ARBA" id="ARBA00048679"/>
    </source>
</evidence>
<sequence>MSSTPSFSSSSSTAHSVGSSELDNRLGESITPGPKPTSGQSSSYQAVEVPDDFSTSITSEASNSLDVLQLMRTYKFKKTSYISEGGAFAKGAYAQVCVVCDRNSKDRAPPYVAKEFFFEKEDVSYKNLVRDIRKEFIVARKARHPNIVKTLDLCIKMEQSSVAREYCVVMEYCSQGDLLDLIAIGHLSTTGQLCLFKQLLRGVAYLHSQGIAHRDLKPENLLLTDQGVLKITDFGFAVVFKDHNMDPDTVRYCSNKKVCGTECYLPHEVWYTTYYDPRRLDVWACALIGRCLFNLNLVWEVSDIDVDENFRWFMVTWMKFLKSRYASLIEWPGIHYWAPWFRLEDYPSPEIWSSLLMMLHIDPEQRSTIDQALNDPCIQAIECCSPTGFETASTLPSSPSCQYDHHNHYQQGLPSQQRPSDTTTESSHPSVLKSSGSNTPVSLSE</sequence>
<dbReference type="Gene3D" id="1.10.510.10">
    <property type="entry name" value="Transferase(Phosphotransferase) domain 1"/>
    <property type="match status" value="1"/>
</dbReference>
<dbReference type="EC" id="2.7.11.1" evidence="1"/>
<comment type="catalytic activity">
    <reaction evidence="7">
        <text>L-threonyl-[protein] + ATP = O-phospho-L-threonyl-[protein] + ADP + H(+)</text>
        <dbReference type="Rhea" id="RHEA:46608"/>
        <dbReference type="Rhea" id="RHEA-COMP:11060"/>
        <dbReference type="Rhea" id="RHEA-COMP:11605"/>
        <dbReference type="ChEBI" id="CHEBI:15378"/>
        <dbReference type="ChEBI" id="CHEBI:30013"/>
        <dbReference type="ChEBI" id="CHEBI:30616"/>
        <dbReference type="ChEBI" id="CHEBI:61977"/>
        <dbReference type="ChEBI" id="CHEBI:456216"/>
        <dbReference type="EC" id="2.7.11.1"/>
    </reaction>
</comment>
<dbReference type="GO" id="GO:0007165">
    <property type="term" value="P:signal transduction"/>
    <property type="evidence" value="ECO:0007669"/>
    <property type="project" value="TreeGrafter"/>
</dbReference>
<dbReference type="Pfam" id="PF00069">
    <property type="entry name" value="Pkinase"/>
    <property type="match status" value="1"/>
</dbReference>
<evidence type="ECO:0000256" key="3">
    <source>
        <dbReference type="ARBA" id="ARBA00022679"/>
    </source>
</evidence>
<dbReference type="GO" id="GO:0004674">
    <property type="term" value="F:protein serine/threonine kinase activity"/>
    <property type="evidence" value="ECO:0007669"/>
    <property type="project" value="UniProtKB-KW"/>
</dbReference>
<dbReference type="InterPro" id="IPR000719">
    <property type="entry name" value="Prot_kinase_dom"/>
</dbReference>
<dbReference type="Proteomes" id="UP000184499">
    <property type="component" value="Unassembled WGS sequence"/>
</dbReference>
<keyword evidence="12" id="KW-1185">Reference proteome</keyword>
<evidence type="ECO:0000313" key="11">
    <source>
        <dbReference type="EMBL" id="OJJ72591.1"/>
    </source>
</evidence>
<dbReference type="GeneID" id="93573335"/>
<accession>A0A1L9ULJ8</accession>
<dbReference type="InterPro" id="IPR011009">
    <property type="entry name" value="Kinase-like_dom_sf"/>
</dbReference>
<dbReference type="AlphaFoldDB" id="A0A1L9ULJ8"/>
<feature type="region of interest" description="Disordered" evidence="9">
    <location>
        <begin position="1"/>
        <end position="45"/>
    </location>
</feature>
<dbReference type="STRING" id="767769.A0A1L9ULJ8"/>
<evidence type="ECO:0000256" key="7">
    <source>
        <dbReference type="ARBA" id="ARBA00047899"/>
    </source>
</evidence>
<evidence type="ECO:0000256" key="9">
    <source>
        <dbReference type="SAM" id="MobiDB-lite"/>
    </source>
</evidence>
<dbReference type="EMBL" id="KV878683">
    <property type="protein sequence ID" value="OJJ72591.1"/>
    <property type="molecule type" value="Genomic_DNA"/>
</dbReference>
<feature type="domain" description="Protein kinase" evidence="10">
    <location>
        <begin position="82"/>
        <end position="378"/>
    </location>
</feature>
<evidence type="ECO:0000313" key="12">
    <source>
        <dbReference type="Proteomes" id="UP000184499"/>
    </source>
</evidence>
<evidence type="ECO:0000256" key="1">
    <source>
        <dbReference type="ARBA" id="ARBA00012513"/>
    </source>
</evidence>
<feature type="compositionally biased region" description="Low complexity" evidence="9">
    <location>
        <begin position="1"/>
        <end position="20"/>
    </location>
</feature>
<dbReference type="PANTHER" id="PTHR43895">
    <property type="entry name" value="CALCIUM/CALMODULIN-DEPENDENT PROTEIN KINASE KINASE-RELATED"/>
    <property type="match status" value="1"/>
</dbReference>
<feature type="region of interest" description="Disordered" evidence="9">
    <location>
        <begin position="406"/>
        <end position="445"/>
    </location>
</feature>
<keyword evidence="3" id="KW-0808">Transferase</keyword>
<dbReference type="InterPro" id="IPR008271">
    <property type="entry name" value="Ser/Thr_kinase_AS"/>
</dbReference>
<dbReference type="SUPFAM" id="SSF56112">
    <property type="entry name" value="Protein kinase-like (PK-like)"/>
    <property type="match status" value="1"/>
</dbReference>
<proteinExistence type="predicted"/>
<name>A0A1L9ULJ8_ASPBC</name>
<keyword evidence="2" id="KW-0723">Serine/threonine-protein kinase</keyword>
<gene>
    <name evidence="11" type="ORF">ASPBRDRAFT_195281</name>
</gene>
<evidence type="ECO:0000259" key="10">
    <source>
        <dbReference type="PROSITE" id="PS50011"/>
    </source>
</evidence>
<keyword evidence="4" id="KW-0547">Nucleotide-binding</keyword>
<keyword evidence="5" id="KW-0418">Kinase</keyword>